<evidence type="ECO:0000313" key="1">
    <source>
        <dbReference type="EMBL" id="RHW18330.1"/>
    </source>
</evidence>
<dbReference type="RefSeq" id="WP_118863520.1">
    <property type="nucleotide sequence ID" value="NZ_QWLV01000002.1"/>
</dbReference>
<evidence type="ECO:0000313" key="2">
    <source>
        <dbReference type="Proteomes" id="UP000266693"/>
    </source>
</evidence>
<sequence length="171" mass="17397">MIVIAALAALAACAQEHRADTGNATEAVIAAEADTVTADNLAAMPTPLAAGSWTYAESARAAWFGEPDAEARFSIACDQRAGRLIFTRGAEARPGDAMTIVTPSATRELPIAPATDAATMPEASASISAADPWLDQLARADDAITVRVGTGEPLALPADPAIGRAIAACKP</sequence>
<dbReference type="AlphaFoldDB" id="A0A396RP84"/>
<comment type="caution">
    <text evidence="1">The sequence shown here is derived from an EMBL/GenBank/DDBJ whole genome shotgun (WGS) entry which is preliminary data.</text>
</comment>
<dbReference type="OrthoDB" id="7629232at2"/>
<proteinExistence type="predicted"/>
<reference evidence="1 2" key="1">
    <citation type="submission" date="2018-08" db="EMBL/GenBank/DDBJ databases">
        <title>The multiple taxonomic identification of Sphingomonas gilva.</title>
        <authorList>
            <person name="Zhu D."/>
            <person name="Zheng S."/>
        </authorList>
    </citation>
    <scope>NUCLEOTIDE SEQUENCE [LARGE SCALE GENOMIC DNA]</scope>
    <source>
        <strain evidence="1 2">ZDH117</strain>
    </source>
</reference>
<accession>A0A396RP84</accession>
<name>A0A396RP84_9SPHN</name>
<organism evidence="1 2">
    <name type="scientific">Sphingomonas gilva</name>
    <dbReference type="NCBI Taxonomy" id="2305907"/>
    <lineage>
        <taxon>Bacteria</taxon>
        <taxon>Pseudomonadati</taxon>
        <taxon>Pseudomonadota</taxon>
        <taxon>Alphaproteobacteria</taxon>
        <taxon>Sphingomonadales</taxon>
        <taxon>Sphingomonadaceae</taxon>
        <taxon>Sphingomonas</taxon>
    </lineage>
</organism>
<gene>
    <name evidence="1" type="ORF">D1610_07660</name>
</gene>
<keyword evidence="2" id="KW-1185">Reference proteome</keyword>
<dbReference type="EMBL" id="QWLV01000002">
    <property type="protein sequence ID" value="RHW18330.1"/>
    <property type="molecule type" value="Genomic_DNA"/>
</dbReference>
<protein>
    <submittedName>
        <fullName evidence="1">Uncharacterized protein</fullName>
    </submittedName>
</protein>
<dbReference type="Proteomes" id="UP000266693">
    <property type="component" value="Unassembled WGS sequence"/>
</dbReference>